<keyword evidence="1" id="KW-0808">Transferase</keyword>
<keyword evidence="4" id="KW-0863">Zinc-finger</keyword>
<keyword evidence="9" id="KW-1185">Reference proteome</keyword>
<evidence type="ECO:0000256" key="4">
    <source>
        <dbReference type="ARBA" id="ARBA00022771"/>
    </source>
</evidence>
<dbReference type="GO" id="GO:0016567">
    <property type="term" value="P:protein ubiquitination"/>
    <property type="evidence" value="ECO:0007669"/>
    <property type="project" value="InterPro"/>
</dbReference>
<evidence type="ECO:0000256" key="3">
    <source>
        <dbReference type="ARBA" id="ARBA00022737"/>
    </source>
</evidence>
<dbReference type="OrthoDB" id="1431934at2759"/>
<reference evidence="8 9" key="1">
    <citation type="journal article" date="2017" name="Mol. Biol. Evol.">
        <title>The 4-celled Tetrabaena socialis nuclear genome reveals the essential components for genetic control of cell number at the origin of multicellularity in the volvocine lineage.</title>
        <authorList>
            <person name="Featherston J."/>
            <person name="Arakaki Y."/>
            <person name="Hanschen E.R."/>
            <person name="Ferris P.J."/>
            <person name="Michod R.E."/>
            <person name="Olson B.J.S.C."/>
            <person name="Nozaki H."/>
            <person name="Durand P.M."/>
        </authorList>
    </citation>
    <scope>NUCLEOTIDE SEQUENCE [LARGE SCALE GENOMIC DNA]</scope>
    <source>
        <strain evidence="8 9">NIES-571</strain>
    </source>
</reference>
<keyword evidence="6" id="KW-0862">Zinc</keyword>
<dbReference type="Pfam" id="PF26200">
    <property type="entry name" value="Rcat_RNF216"/>
    <property type="match status" value="1"/>
</dbReference>
<evidence type="ECO:0000256" key="1">
    <source>
        <dbReference type="ARBA" id="ARBA00022679"/>
    </source>
</evidence>
<name>A0A2J7ZQM7_9CHLO</name>
<dbReference type="Gene3D" id="1.20.120.1750">
    <property type="match status" value="1"/>
</dbReference>
<evidence type="ECO:0000256" key="2">
    <source>
        <dbReference type="ARBA" id="ARBA00022723"/>
    </source>
</evidence>
<organism evidence="8 9">
    <name type="scientific">Tetrabaena socialis</name>
    <dbReference type="NCBI Taxonomy" id="47790"/>
    <lineage>
        <taxon>Eukaryota</taxon>
        <taxon>Viridiplantae</taxon>
        <taxon>Chlorophyta</taxon>
        <taxon>core chlorophytes</taxon>
        <taxon>Chlorophyceae</taxon>
        <taxon>CS clade</taxon>
        <taxon>Chlamydomonadales</taxon>
        <taxon>Tetrabaenaceae</taxon>
        <taxon>Tetrabaena</taxon>
    </lineage>
</organism>
<proteinExistence type="predicted"/>
<gene>
    <name evidence="8" type="ORF">TSOC_011436</name>
</gene>
<dbReference type="GO" id="GO:0004842">
    <property type="term" value="F:ubiquitin-protein transferase activity"/>
    <property type="evidence" value="ECO:0007669"/>
    <property type="project" value="InterPro"/>
</dbReference>
<dbReference type="Proteomes" id="UP000236333">
    <property type="component" value="Unassembled WGS sequence"/>
</dbReference>
<dbReference type="InterPro" id="IPR044066">
    <property type="entry name" value="TRIAD_supradom"/>
</dbReference>
<evidence type="ECO:0000256" key="5">
    <source>
        <dbReference type="ARBA" id="ARBA00022786"/>
    </source>
</evidence>
<dbReference type="EMBL" id="PGGS01000628">
    <property type="protein sequence ID" value="PNH02575.1"/>
    <property type="molecule type" value="Genomic_DNA"/>
</dbReference>
<evidence type="ECO:0000256" key="6">
    <source>
        <dbReference type="ARBA" id="ARBA00022833"/>
    </source>
</evidence>
<keyword evidence="3" id="KW-0677">Repeat</keyword>
<dbReference type="InterPro" id="IPR031127">
    <property type="entry name" value="E3_UB_ligase_RBR"/>
</dbReference>
<accession>A0A2J7ZQM7</accession>
<evidence type="ECO:0000313" key="8">
    <source>
        <dbReference type="EMBL" id="PNH02575.1"/>
    </source>
</evidence>
<protein>
    <submittedName>
        <fullName evidence="8">E3 ubiquitin-protein ligase</fullName>
    </submittedName>
</protein>
<keyword evidence="2" id="KW-0479">Metal-binding</keyword>
<feature type="domain" description="RING-type" evidence="7">
    <location>
        <begin position="1"/>
        <end position="70"/>
    </location>
</feature>
<sequence length="83" mass="9202">MNELKSLALLSTTTKQCPMCSMGVEKAEGCNKITCCYCGAFFCWLCNSVISGYDHFSQSEGAVGGCVLFEQQEIDRWNARWNG</sequence>
<dbReference type="GO" id="GO:0008270">
    <property type="term" value="F:zinc ion binding"/>
    <property type="evidence" value="ECO:0007669"/>
    <property type="project" value="UniProtKB-KW"/>
</dbReference>
<evidence type="ECO:0000313" key="9">
    <source>
        <dbReference type="Proteomes" id="UP000236333"/>
    </source>
</evidence>
<dbReference type="SUPFAM" id="SSF57850">
    <property type="entry name" value="RING/U-box"/>
    <property type="match status" value="1"/>
</dbReference>
<dbReference type="PROSITE" id="PS51873">
    <property type="entry name" value="TRIAD"/>
    <property type="match status" value="1"/>
</dbReference>
<dbReference type="PANTHER" id="PTHR11685">
    <property type="entry name" value="RBR FAMILY RING FINGER AND IBR DOMAIN-CONTAINING"/>
    <property type="match status" value="1"/>
</dbReference>
<comment type="caution">
    <text evidence="8">The sequence shown here is derived from an EMBL/GenBank/DDBJ whole genome shotgun (WGS) entry which is preliminary data.</text>
</comment>
<evidence type="ECO:0000259" key="7">
    <source>
        <dbReference type="PROSITE" id="PS51873"/>
    </source>
</evidence>
<keyword evidence="5" id="KW-0833">Ubl conjugation pathway</keyword>
<feature type="non-terminal residue" evidence="8">
    <location>
        <position position="83"/>
    </location>
</feature>
<dbReference type="AlphaFoldDB" id="A0A2J7ZQM7"/>